<gene>
    <name evidence="2" type="ORF">CRG98_005952</name>
</gene>
<evidence type="ECO:0000313" key="3">
    <source>
        <dbReference type="Proteomes" id="UP000233551"/>
    </source>
</evidence>
<feature type="region of interest" description="Disordered" evidence="1">
    <location>
        <begin position="1"/>
        <end position="56"/>
    </location>
</feature>
<organism evidence="2 3">
    <name type="scientific">Punica granatum</name>
    <name type="common">Pomegranate</name>
    <dbReference type="NCBI Taxonomy" id="22663"/>
    <lineage>
        <taxon>Eukaryota</taxon>
        <taxon>Viridiplantae</taxon>
        <taxon>Streptophyta</taxon>
        <taxon>Embryophyta</taxon>
        <taxon>Tracheophyta</taxon>
        <taxon>Spermatophyta</taxon>
        <taxon>Magnoliopsida</taxon>
        <taxon>eudicotyledons</taxon>
        <taxon>Gunneridae</taxon>
        <taxon>Pentapetalae</taxon>
        <taxon>rosids</taxon>
        <taxon>malvids</taxon>
        <taxon>Myrtales</taxon>
        <taxon>Lythraceae</taxon>
        <taxon>Punica</taxon>
    </lineage>
</organism>
<accession>A0A2I0KZ28</accession>
<dbReference type="AlphaFoldDB" id="A0A2I0KZ28"/>
<evidence type="ECO:0000313" key="2">
    <source>
        <dbReference type="EMBL" id="PKI73711.1"/>
    </source>
</evidence>
<dbReference type="EMBL" id="PGOL01000265">
    <property type="protein sequence ID" value="PKI73711.1"/>
    <property type="molecule type" value="Genomic_DNA"/>
</dbReference>
<name>A0A2I0KZ28_PUNGR</name>
<feature type="region of interest" description="Disordered" evidence="1">
    <location>
        <begin position="107"/>
        <end position="150"/>
    </location>
</feature>
<reference evidence="2 3" key="1">
    <citation type="submission" date="2017-11" db="EMBL/GenBank/DDBJ databases">
        <title>De-novo sequencing of pomegranate (Punica granatum L.) genome.</title>
        <authorList>
            <person name="Akparov Z."/>
            <person name="Amiraslanov A."/>
            <person name="Hajiyeva S."/>
            <person name="Abbasov M."/>
            <person name="Kaur K."/>
            <person name="Hamwieh A."/>
            <person name="Solovyev V."/>
            <person name="Salamov A."/>
            <person name="Braich B."/>
            <person name="Kosarev P."/>
            <person name="Mahmoud A."/>
            <person name="Hajiyev E."/>
            <person name="Babayeva S."/>
            <person name="Izzatullayeva V."/>
            <person name="Mammadov A."/>
            <person name="Mammadov A."/>
            <person name="Sharifova S."/>
            <person name="Ojaghi J."/>
            <person name="Eynullazada K."/>
            <person name="Bayramov B."/>
            <person name="Abdulazimova A."/>
            <person name="Shahmuradov I."/>
        </authorList>
    </citation>
    <scope>NUCLEOTIDE SEQUENCE [LARGE SCALE GENOMIC DNA]</scope>
    <source>
        <strain evidence="3">cv. AG2017</strain>
        <tissue evidence="2">Leaf</tissue>
    </source>
</reference>
<protein>
    <submittedName>
        <fullName evidence="2">Uncharacterized protein</fullName>
    </submittedName>
</protein>
<feature type="compositionally biased region" description="Polar residues" evidence="1">
    <location>
        <begin position="1"/>
        <end position="11"/>
    </location>
</feature>
<sequence length="150" mass="15374">MSRSSPTNPRGSVNLRRHTKRVITPKALRWSQGDSNLGSDTRKKGTNSHGGLDCGHHTPIGVGGKLPSLTTPIWGMAASIGLLPAPSRKPPKLGLLSTGACGASIVAAAATPPPPNPQPRSAATSVIADNPDWGGGNRGQGPTCPNRENP</sequence>
<keyword evidence="3" id="KW-1185">Reference proteome</keyword>
<proteinExistence type="predicted"/>
<comment type="caution">
    <text evidence="2">The sequence shown here is derived from an EMBL/GenBank/DDBJ whole genome shotgun (WGS) entry which is preliminary data.</text>
</comment>
<evidence type="ECO:0000256" key="1">
    <source>
        <dbReference type="SAM" id="MobiDB-lite"/>
    </source>
</evidence>
<dbReference type="Proteomes" id="UP000233551">
    <property type="component" value="Unassembled WGS sequence"/>
</dbReference>